<reference evidence="4 5" key="1">
    <citation type="journal article" date="2015" name="Mol. Biochem. Parasitol.">
        <title>Identification of polymorphic genes for use in assemblage B genotyping assays through comparative genomics of multiple assemblage B Giardia duodenalis isolates.</title>
        <authorList>
            <person name="Wielinga C."/>
            <person name="Thompson R.C."/>
            <person name="Monis P."/>
            <person name="Ryan U."/>
        </authorList>
    </citation>
    <scope>NUCLEOTIDE SEQUENCE [LARGE SCALE GENOMIC DNA]</scope>
    <source>
        <strain evidence="4 5">BAH15c1</strain>
    </source>
</reference>
<dbReference type="InterPro" id="IPR049629">
    <property type="entry name" value="DPY30_SDC1_DD"/>
</dbReference>
<dbReference type="OrthoDB" id="417678at2759"/>
<dbReference type="InterPro" id="IPR007858">
    <property type="entry name" value="Dpy-30_motif"/>
</dbReference>
<evidence type="ECO:0000313" key="5">
    <source>
        <dbReference type="Proteomes" id="UP000070089"/>
    </source>
</evidence>
<evidence type="ECO:0000256" key="1">
    <source>
        <dbReference type="ARBA" id="ARBA00004123"/>
    </source>
</evidence>
<dbReference type="Pfam" id="PF05186">
    <property type="entry name" value="Dpy-30"/>
    <property type="match status" value="1"/>
</dbReference>
<comment type="similarity">
    <text evidence="2">Belongs to the dpy-30 family.</text>
</comment>
<sequence length="66" mass="7310">MEQPPANPSSAAVHDRISLEAMPTRAYLDETVVPIVMQGLAALVQERPENPVQFLGEFLLLHSQKK</sequence>
<evidence type="ECO:0000313" key="4">
    <source>
        <dbReference type="EMBL" id="KWX15782.1"/>
    </source>
</evidence>
<evidence type="ECO:0000256" key="3">
    <source>
        <dbReference type="ARBA" id="ARBA00023242"/>
    </source>
</evidence>
<name>A0A132P1E5_GIAIN</name>
<protein>
    <submittedName>
        <fullName evidence="4">Putative Dpy-30 motif protein</fullName>
    </submittedName>
</protein>
<dbReference type="CDD" id="cd22965">
    <property type="entry name" value="DD_DPY30_SDC1"/>
    <property type="match status" value="1"/>
</dbReference>
<accession>A0A132P1E5</accession>
<keyword evidence="3" id="KW-0539">Nucleus</keyword>
<proteinExistence type="inferred from homology"/>
<comment type="subcellular location">
    <subcellularLocation>
        <location evidence="1">Nucleus</location>
    </subcellularLocation>
</comment>
<evidence type="ECO:0000256" key="2">
    <source>
        <dbReference type="ARBA" id="ARBA00010849"/>
    </source>
</evidence>
<dbReference type="EMBL" id="JXTI01000003">
    <property type="protein sequence ID" value="KWX15782.1"/>
    <property type="molecule type" value="Genomic_DNA"/>
</dbReference>
<dbReference type="AlphaFoldDB" id="A0A132P1E5"/>
<dbReference type="Proteomes" id="UP000070089">
    <property type="component" value="Unassembled WGS sequence"/>
</dbReference>
<comment type="caution">
    <text evidence="4">The sequence shown here is derived from an EMBL/GenBank/DDBJ whole genome shotgun (WGS) entry which is preliminary data.</text>
</comment>
<dbReference type="VEuPathDB" id="GiardiaDB:QR46_0238"/>
<organism evidence="4 5">
    <name type="scientific">Giardia duodenalis assemblage B</name>
    <dbReference type="NCBI Taxonomy" id="1394984"/>
    <lineage>
        <taxon>Eukaryota</taxon>
        <taxon>Metamonada</taxon>
        <taxon>Diplomonadida</taxon>
        <taxon>Hexamitidae</taxon>
        <taxon>Giardiinae</taxon>
        <taxon>Giardia</taxon>
    </lineage>
</organism>
<dbReference type="Gene3D" id="1.20.890.10">
    <property type="entry name" value="cAMP-dependent protein kinase regulatory subunit, dimerization-anchoring domain"/>
    <property type="match status" value="1"/>
</dbReference>
<dbReference type="GO" id="GO:0005634">
    <property type="term" value="C:nucleus"/>
    <property type="evidence" value="ECO:0007669"/>
    <property type="project" value="UniProtKB-SubCell"/>
</dbReference>
<gene>
    <name evidence="4" type="ORF">QR46_0238</name>
</gene>